<protein>
    <submittedName>
        <fullName evidence="2">Uncharacterized protein</fullName>
    </submittedName>
</protein>
<dbReference type="PANTHER" id="PTHR41390">
    <property type="entry name" value="CHROMOSOME 7, WHOLE GENOME SHOTGUN SEQUENCE"/>
    <property type="match status" value="1"/>
</dbReference>
<proteinExistence type="predicted"/>
<dbReference type="Proteomes" id="UP000092154">
    <property type="component" value="Unassembled WGS sequence"/>
</dbReference>
<keyword evidence="1" id="KW-0175">Coiled coil</keyword>
<reference evidence="2 3" key="1">
    <citation type="submission" date="2016-06" db="EMBL/GenBank/DDBJ databases">
        <title>Comparative genomics of the ectomycorrhizal sister species Rhizopogon vinicolor and Rhizopogon vesiculosus (Basidiomycota: Boletales) reveals a divergence of the mating type B locus.</title>
        <authorList>
            <consortium name="DOE Joint Genome Institute"/>
            <person name="Mujic A.B."/>
            <person name="Kuo A."/>
            <person name="Tritt A."/>
            <person name="Lipzen A."/>
            <person name="Chen C."/>
            <person name="Johnson J."/>
            <person name="Sharma A."/>
            <person name="Barry K."/>
            <person name="Grigoriev I.V."/>
            <person name="Spatafora J.W."/>
        </authorList>
    </citation>
    <scope>NUCLEOTIDE SEQUENCE [LARGE SCALE GENOMIC DNA]</scope>
    <source>
        <strain evidence="2 3">AM-OR11-026</strain>
    </source>
</reference>
<name>A0A1B7MVJ8_9AGAM</name>
<dbReference type="AlphaFoldDB" id="A0A1B7MVJ8"/>
<dbReference type="EMBL" id="KV448405">
    <property type="protein sequence ID" value="OAX36597.1"/>
    <property type="molecule type" value="Genomic_DNA"/>
</dbReference>
<feature type="coiled-coil region" evidence="1">
    <location>
        <begin position="222"/>
        <end position="249"/>
    </location>
</feature>
<evidence type="ECO:0000313" key="3">
    <source>
        <dbReference type="Proteomes" id="UP000092154"/>
    </source>
</evidence>
<evidence type="ECO:0000313" key="2">
    <source>
        <dbReference type="EMBL" id="OAX36597.1"/>
    </source>
</evidence>
<evidence type="ECO:0000256" key="1">
    <source>
        <dbReference type="SAM" id="Coils"/>
    </source>
</evidence>
<accession>A0A1B7MVJ8</accession>
<sequence length="249" mass="27402">MDPSAPQTVAKGVLLTCESVFQCGPAVCGLTSGMYGVLKSRPPGPLFLFSAVNSGIASATFFSIREYLIGPVLVLSLPGKQYELRRQKIKEAAEGTSTDVPQLTWGDIRSRKVLDSSISGALAGGVLNTWKRGRSGTFPGLATGAVMCGLLQRAFNEFDIQRITYVSRAAHSLPIPSMPAAPALPIETRHPSFPITAPEPPRSLTDRFFSMFGHKISDEEYLDRIRAQRDNHLRRIEQLERERDEKRET</sequence>
<dbReference type="STRING" id="1314800.A0A1B7MVJ8"/>
<dbReference type="InParanoid" id="A0A1B7MVJ8"/>
<keyword evidence="3" id="KW-1185">Reference proteome</keyword>
<organism evidence="2 3">
    <name type="scientific">Rhizopogon vinicolor AM-OR11-026</name>
    <dbReference type="NCBI Taxonomy" id="1314800"/>
    <lineage>
        <taxon>Eukaryota</taxon>
        <taxon>Fungi</taxon>
        <taxon>Dikarya</taxon>
        <taxon>Basidiomycota</taxon>
        <taxon>Agaricomycotina</taxon>
        <taxon>Agaricomycetes</taxon>
        <taxon>Agaricomycetidae</taxon>
        <taxon>Boletales</taxon>
        <taxon>Suillineae</taxon>
        <taxon>Rhizopogonaceae</taxon>
        <taxon>Rhizopogon</taxon>
    </lineage>
</organism>
<dbReference type="PANTHER" id="PTHR41390:SF1">
    <property type="entry name" value="NADH-UBIQUINONE OXIDOREDUCTASE 213 KDA SUBUNIT"/>
    <property type="match status" value="1"/>
</dbReference>
<gene>
    <name evidence="2" type="ORF">K503DRAFT_850807</name>
</gene>
<dbReference type="OrthoDB" id="3366659at2759"/>